<evidence type="ECO:0000256" key="2">
    <source>
        <dbReference type="PROSITE-ProRule" id="PRU00235"/>
    </source>
</evidence>
<feature type="repeat" description="RCC1" evidence="2">
    <location>
        <begin position="146"/>
        <end position="197"/>
    </location>
</feature>
<dbReference type="Proteomes" id="UP000695562">
    <property type="component" value="Unassembled WGS sequence"/>
</dbReference>
<name>A0A8J4V3Y8_9MYCE</name>
<feature type="domain" description="RCC1-like" evidence="3">
    <location>
        <begin position="41"/>
        <end position="429"/>
    </location>
</feature>
<keyword evidence="5" id="KW-1185">Reference proteome</keyword>
<gene>
    <name evidence="4" type="ORF">CYY_001635</name>
</gene>
<feature type="repeat" description="RCC1" evidence="2">
    <location>
        <begin position="274"/>
        <end position="326"/>
    </location>
</feature>
<feature type="repeat" description="RCC1" evidence="2">
    <location>
        <begin position="327"/>
        <end position="381"/>
    </location>
</feature>
<dbReference type="EMBL" id="AJWJ01000040">
    <property type="protein sequence ID" value="KAF2077068.1"/>
    <property type="molecule type" value="Genomic_DNA"/>
</dbReference>
<protein>
    <recommendedName>
        <fullName evidence="3">RCC1-like domain-containing protein</fullName>
    </recommendedName>
</protein>
<dbReference type="Pfam" id="PF25390">
    <property type="entry name" value="WD40_RLD"/>
    <property type="match status" value="1"/>
</dbReference>
<organism evidence="4 5">
    <name type="scientific">Polysphondylium violaceum</name>
    <dbReference type="NCBI Taxonomy" id="133409"/>
    <lineage>
        <taxon>Eukaryota</taxon>
        <taxon>Amoebozoa</taxon>
        <taxon>Evosea</taxon>
        <taxon>Eumycetozoa</taxon>
        <taxon>Dictyostelia</taxon>
        <taxon>Dictyosteliales</taxon>
        <taxon>Dictyosteliaceae</taxon>
        <taxon>Polysphondylium</taxon>
    </lineage>
</organism>
<dbReference type="AlphaFoldDB" id="A0A8J4V3Y8"/>
<dbReference type="PANTHER" id="PTHR45622:SF70">
    <property type="entry name" value="SECRETION-REGULATING GUANINE NUCLEOTIDE EXCHANGE FACTOR"/>
    <property type="match status" value="1"/>
</dbReference>
<dbReference type="InterPro" id="IPR058923">
    <property type="entry name" value="RCC1-like_dom"/>
</dbReference>
<dbReference type="PRINTS" id="PR00633">
    <property type="entry name" value="RCCNDNSATION"/>
</dbReference>
<evidence type="ECO:0000313" key="5">
    <source>
        <dbReference type="Proteomes" id="UP000695562"/>
    </source>
</evidence>
<keyword evidence="1" id="KW-0677">Repeat</keyword>
<comment type="caution">
    <text evidence="4">The sequence shown here is derived from an EMBL/GenBank/DDBJ whole genome shotgun (WGS) entry which is preliminary data.</text>
</comment>
<dbReference type="InterPro" id="IPR051709">
    <property type="entry name" value="Ub-ligase/GTPase-reg"/>
</dbReference>
<proteinExistence type="predicted"/>
<evidence type="ECO:0000313" key="4">
    <source>
        <dbReference type="EMBL" id="KAF2077068.1"/>
    </source>
</evidence>
<accession>A0A8J4V3Y8</accession>
<dbReference type="PROSITE" id="PS00626">
    <property type="entry name" value="RCC1_2"/>
    <property type="match status" value="1"/>
</dbReference>
<dbReference type="InterPro" id="IPR000408">
    <property type="entry name" value="Reg_chr_condens"/>
</dbReference>
<dbReference type="Gene3D" id="2.130.10.30">
    <property type="entry name" value="Regulator of chromosome condensation 1/beta-lactamase-inhibitor protein II"/>
    <property type="match status" value="2"/>
</dbReference>
<feature type="repeat" description="RCC1" evidence="2">
    <location>
        <begin position="97"/>
        <end position="145"/>
    </location>
</feature>
<dbReference type="PROSITE" id="PS50012">
    <property type="entry name" value="RCC1_3"/>
    <property type="match status" value="7"/>
</dbReference>
<dbReference type="PANTHER" id="PTHR45622">
    <property type="entry name" value="UBIQUITIN-PROTEIN LIGASE E3A-RELATED"/>
    <property type="match status" value="1"/>
</dbReference>
<dbReference type="OrthoDB" id="8068875at2759"/>
<dbReference type="SUPFAM" id="SSF50985">
    <property type="entry name" value="RCC1/BLIP-II"/>
    <property type="match status" value="2"/>
</dbReference>
<reference evidence="4" key="1">
    <citation type="submission" date="2020-01" db="EMBL/GenBank/DDBJ databases">
        <title>Development of genomics and gene disruption for Polysphondylium violaceum indicates a role for the polyketide synthase stlB in stalk morphogenesis.</title>
        <authorList>
            <person name="Narita B."/>
            <person name="Kawabe Y."/>
            <person name="Kin K."/>
            <person name="Saito T."/>
            <person name="Gibbs R."/>
            <person name="Kuspa A."/>
            <person name="Muzny D."/>
            <person name="Queller D."/>
            <person name="Richards S."/>
            <person name="Strassman J."/>
            <person name="Sucgang R."/>
            <person name="Worley K."/>
            <person name="Schaap P."/>
        </authorList>
    </citation>
    <scope>NUCLEOTIDE SEQUENCE</scope>
    <source>
        <strain evidence="4">QSvi11</strain>
    </source>
</reference>
<feature type="repeat" description="RCC1" evidence="2">
    <location>
        <begin position="39"/>
        <end position="91"/>
    </location>
</feature>
<sequence>MLNHKKIVGGVIGYVNVVACRGGYTTSRYYSFANNRTKQQLYAFGSNENLKLGVPGIEDRNVPTQITNLDPFINIKSFGSSWLHSYLLSKDETNDSTKVYMWGNNRSGNMGLPAESYKYPVLVDILKNIAKISIGRSFSLALTNDGKLLSMGENSFGQLGLGHSLNTPTPTLIQDLASQEIVDISTGLDHCVAVTKSGHVFAWGYNLEGQLGQKIVEYQTTTSTAIPVDEKEAFSNFEPDVEYNTPTLVPGLESIKIAKVFCGFDNTLLLSARGNVYGFGSNDVGSLGLGSELKGRLMKPTKIPMGNEKVQSLSSGPSHTMFVTNQNNVYVCGWGREGRLGLGDNTSDRDTPTLIEYFKENNIKIVKVAAGGSHSLALSQDNQVYSWGNGANGKLGHGNETEQKIPKLIESLKNKKAIDIAAGIDSSFVLVEN</sequence>
<feature type="repeat" description="RCC1" evidence="2">
    <location>
        <begin position="198"/>
        <end position="273"/>
    </location>
</feature>
<feature type="repeat" description="RCC1" evidence="2">
    <location>
        <begin position="382"/>
        <end position="433"/>
    </location>
</feature>
<evidence type="ECO:0000259" key="3">
    <source>
        <dbReference type="Pfam" id="PF25390"/>
    </source>
</evidence>
<evidence type="ECO:0000256" key="1">
    <source>
        <dbReference type="ARBA" id="ARBA00022737"/>
    </source>
</evidence>
<dbReference type="InterPro" id="IPR009091">
    <property type="entry name" value="RCC1/BLIP-II"/>
</dbReference>